<evidence type="ECO:0000313" key="2">
    <source>
        <dbReference type="Proteomes" id="UP000318943"/>
    </source>
</evidence>
<comment type="caution">
    <text evidence="1">The sequence shown here is derived from an EMBL/GenBank/DDBJ whole genome shotgun (WGS) entry which is preliminary data.</text>
</comment>
<accession>A0ABY3ESA0</accession>
<gene>
    <name evidence="1" type="ORF">FGG12_04965</name>
</gene>
<evidence type="ECO:0000313" key="1">
    <source>
        <dbReference type="EMBL" id="TSP13836.1"/>
    </source>
</evidence>
<dbReference type="Proteomes" id="UP000318943">
    <property type="component" value="Unassembled WGS sequence"/>
</dbReference>
<protein>
    <submittedName>
        <fullName evidence="1">Uncharacterized protein</fullName>
    </submittedName>
</protein>
<proteinExistence type="predicted"/>
<keyword evidence="2" id="KW-1185">Reference proteome</keyword>
<reference evidence="1 2" key="1">
    <citation type="submission" date="2019-05" db="EMBL/GenBank/DDBJ databases">
        <title>Whole genome sequence analysis of Cupriavidus campinensis S14E4C strain.</title>
        <authorList>
            <person name="Abbaszade G."/>
            <person name="Szabo A."/>
            <person name="Toumi M."/>
            <person name="Toth E."/>
        </authorList>
    </citation>
    <scope>NUCLEOTIDE SEQUENCE [LARGE SCALE GENOMIC DNA]</scope>
    <source>
        <strain evidence="1 2">S14E4C</strain>
    </source>
</reference>
<sequence length="180" mass="20441">MYDYICPGLVTRVFPPQPPQGGRGDIHVTETIRVEDGLEVIGIGFADLRYVMFFAEVPEDMADPAAGEVTRFVTVVRVEADHGTMFLPDFWRLPCPHMVWQFSEALLWAMRHHVDAHPAVQQYVCVSQTRKMDFLCERVIRQFARAGGNARFRCVTRPEPGRTGEKEGIYGFARHEPCSA</sequence>
<organism evidence="1 2">
    <name type="scientific">Cupriavidus campinensis</name>
    <dbReference type="NCBI Taxonomy" id="151783"/>
    <lineage>
        <taxon>Bacteria</taxon>
        <taxon>Pseudomonadati</taxon>
        <taxon>Pseudomonadota</taxon>
        <taxon>Betaproteobacteria</taxon>
        <taxon>Burkholderiales</taxon>
        <taxon>Burkholderiaceae</taxon>
        <taxon>Cupriavidus</taxon>
    </lineage>
</organism>
<name>A0ABY3ESA0_9BURK</name>
<dbReference type="RefSeq" id="WP_144196536.1">
    <property type="nucleotide sequence ID" value="NZ_CAJPVH010000005.1"/>
</dbReference>
<dbReference type="EMBL" id="VCIZ01000002">
    <property type="protein sequence ID" value="TSP13836.1"/>
    <property type="molecule type" value="Genomic_DNA"/>
</dbReference>